<keyword evidence="2" id="KW-1185">Reference proteome</keyword>
<dbReference type="Proteomes" id="UP000564806">
    <property type="component" value="Unassembled WGS sequence"/>
</dbReference>
<dbReference type="InterPro" id="IPR010282">
    <property type="entry name" value="Uncharacterised_HutD/Ves"/>
</dbReference>
<dbReference type="RefSeq" id="WP_175370731.1">
    <property type="nucleotide sequence ID" value="NZ_JABWCS010000197.1"/>
</dbReference>
<comment type="caution">
    <text evidence="1">The sequence shown here is derived from an EMBL/GenBank/DDBJ whole genome shotgun (WGS) entry which is preliminary data.</text>
</comment>
<dbReference type="Gene3D" id="2.60.120.10">
    <property type="entry name" value="Jelly Rolls"/>
    <property type="match status" value="1"/>
</dbReference>
<protein>
    <submittedName>
        <fullName evidence="1">HutD family protein</fullName>
    </submittedName>
</protein>
<name>A0A850ENF9_9BACL</name>
<dbReference type="SUPFAM" id="SSF51182">
    <property type="entry name" value="RmlC-like cupins"/>
    <property type="match status" value="1"/>
</dbReference>
<accession>A0A850ENF9</accession>
<proteinExistence type="predicted"/>
<dbReference type="EMBL" id="JABWCS010000197">
    <property type="protein sequence ID" value="NUU60122.1"/>
    <property type="molecule type" value="Genomic_DNA"/>
</dbReference>
<dbReference type="PANTHER" id="PTHR37943">
    <property type="entry name" value="PROTEIN VES"/>
    <property type="match status" value="1"/>
</dbReference>
<organism evidence="1 2">
    <name type="scientific">Paenibacillus agri</name>
    <dbReference type="NCBI Taxonomy" id="2744309"/>
    <lineage>
        <taxon>Bacteria</taxon>
        <taxon>Bacillati</taxon>
        <taxon>Bacillota</taxon>
        <taxon>Bacilli</taxon>
        <taxon>Bacillales</taxon>
        <taxon>Paenibacillaceae</taxon>
        <taxon>Paenibacillus</taxon>
    </lineage>
</organism>
<dbReference type="AlphaFoldDB" id="A0A850ENF9"/>
<evidence type="ECO:0000313" key="2">
    <source>
        <dbReference type="Proteomes" id="UP000564806"/>
    </source>
</evidence>
<gene>
    <name evidence="1" type="ORF">HPT30_07145</name>
</gene>
<dbReference type="InterPro" id="IPR014710">
    <property type="entry name" value="RmlC-like_jellyroll"/>
</dbReference>
<dbReference type="Pfam" id="PF05962">
    <property type="entry name" value="HutD"/>
    <property type="match status" value="1"/>
</dbReference>
<dbReference type="PANTHER" id="PTHR37943:SF1">
    <property type="entry name" value="PROTEIN VES"/>
    <property type="match status" value="1"/>
</dbReference>
<dbReference type="InterPro" id="IPR011051">
    <property type="entry name" value="RmlC_Cupin_sf"/>
</dbReference>
<reference evidence="1" key="1">
    <citation type="submission" date="2020-06" db="EMBL/GenBank/DDBJ databases">
        <title>Paenibacillus sp. nov., isolated from soil.</title>
        <authorList>
            <person name="Seo Y.L."/>
        </authorList>
    </citation>
    <scope>NUCLEOTIDE SEQUENCE [LARGE SCALE GENOMIC DNA]</scope>
    <source>
        <strain evidence="1">JW14</strain>
    </source>
</reference>
<evidence type="ECO:0000313" key="1">
    <source>
        <dbReference type="EMBL" id="NUU60122.1"/>
    </source>
</evidence>
<sequence>MMSYSIKIIRKDDPKTTEWSGGSTTQLAIYPENAEYERRNFRWRISKATMKAENSLFTNLPGYWRLLMATDGEFTLEHLGMHRAALQPFEQDSFSGDWTTNCFGKGDDLNVMLAPGCKGELKAVMIVDYVDEILGYNNDNRDTETYECVYVNDGDVKLSIDGQVLTHLNQGDLLIYKNQKVEHQVKFSYINLNRHISKEVNVIRITIHQEINEE</sequence>